<comment type="caution">
    <text evidence="1">The sequence shown here is derived from an EMBL/GenBank/DDBJ whole genome shotgun (WGS) entry which is preliminary data.</text>
</comment>
<proteinExistence type="predicted"/>
<evidence type="ECO:0000313" key="1">
    <source>
        <dbReference type="EMBL" id="KAJ2859786.1"/>
    </source>
</evidence>
<dbReference type="Proteomes" id="UP001140074">
    <property type="component" value="Unassembled WGS sequence"/>
</dbReference>
<reference evidence="1" key="1">
    <citation type="submission" date="2022-07" db="EMBL/GenBank/DDBJ databases">
        <title>Phylogenomic reconstructions and comparative analyses of Kickxellomycotina fungi.</title>
        <authorList>
            <person name="Reynolds N.K."/>
            <person name="Stajich J.E."/>
            <person name="Barry K."/>
            <person name="Grigoriev I.V."/>
            <person name="Crous P."/>
            <person name="Smith M.E."/>
        </authorList>
    </citation>
    <scope>NUCLEOTIDE SEQUENCE</scope>
    <source>
        <strain evidence="1">RSA 476</strain>
    </source>
</reference>
<accession>A0A9W8IF66</accession>
<organism evidence="1 2">
    <name type="scientific">Coemansia aciculifera</name>
    <dbReference type="NCBI Taxonomy" id="417176"/>
    <lineage>
        <taxon>Eukaryota</taxon>
        <taxon>Fungi</taxon>
        <taxon>Fungi incertae sedis</taxon>
        <taxon>Zoopagomycota</taxon>
        <taxon>Kickxellomycotina</taxon>
        <taxon>Kickxellomycetes</taxon>
        <taxon>Kickxellales</taxon>
        <taxon>Kickxellaceae</taxon>
        <taxon>Coemansia</taxon>
    </lineage>
</organism>
<evidence type="ECO:0008006" key="3">
    <source>
        <dbReference type="Google" id="ProtNLM"/>
    </source>
</evidence>
<keyword evidence="2" id="KW-1185">Reference proteome</keyword>
<sequence length="555" mass="63230">MPASLHLLSLPVEILLKIVSYVDKPTQLERYTTQFSSEETCNQIAPLLSVCEVLRALAFERVCAKCSIEINDDSGQSLVTFEGWPKCQKLPHASTIAKYARRVSLKVDFWDILNGDACEILENAAWIQSAFPNVVKLNVLIIGNFIGGDFYTLEAKRQNMIQFAQSIRTIMPKASKVKIELDNGLKFIEKSQATSQLLNSLVETLYRDSVQRHLKIYVNEFQIGMLPSCITDLTHVVASIHHDSHATMMLLHKSARSLQSLEMNFHNKTHVPYLVSGYDSSAIEYPNLYKLVLAEWTIDTPHRKPSTSNKHIPFPKLKLLSIDMEYPFSDETLFKGNSRTLECLMMRLDPITIDMLRTSDTFANGQYAKLRNVSVKSLDPFSEVQSISDYIYTSFVLKMSPALQVFIDKAVIMDHNKLSFFHNSPNLTGLRILNLPEMTVHMSSLVPLLKSLRQLEAVECKYILDDLGMSADCVRSTYYPLSARLKFISLTAYEEACDDVFRSIILLALVCPALMRCHMPHDWREKFNSYVDSTVEVQSLSLYQDRLLAIKYVEY</sequence>
<gene>
    <name evidence="1" type="ORF">GGH94_005910</name>
</gene>
<dbReference type="EMBL" id="JANBUY010000354">
    <property type="protein sequence ID" value="KAJ2859786.1"/>
    <property type="molecule type" value="Genomic_DNA"/>
</dbReference>
<evidence type="ECO:0000313" key="2">
    <source>
        <dbReference type="Proteomes" id="UP001140074"/>
    </source>
</evidence>
<dbReference type="AlphaFoldDB" id="A0A9W8IF66"/>
<name>A0A9W8IF66_9FUNG</name>
<protein>
    <recommendedName>
        <fullName evidence="3">F-box domain-containing protein</fullName>
    </recommendedName>
</protein>